<dbReference type="InterPro" id="IPR000515">
    <property type="entry name" value="MetI-like"/>
</dbReference>
<keyword evidence="10" id="KW-1185">Reference proteome</keyword>
<evidence type="ECO:0000256" key="7">
    <source>
        <dbReference type="RuleBase" id="RU363032"/>
    </source>
</evidence>
<comment type="caution">
    <text evidence="9">The sequence shown here is derived from an EMBL/GenBank/DDBJ whole genome shotgun (WGS) entry which is preliminary data.</text>
</comment>
<dbReference type="AlphaFoldDB" id="A0AAE3DAK4"/>
<feature type="domain" description="ABC transmembrane type-1" evidence="8">
    <location>
        <begin position="105"/>
        <end position="289"/>
    </location>
</feature>
<evidence type="ECO:0000313" key="10">
    <source>
        <dbReference type="Proteomes" id="UP001198220"/>
    </source>
</evidence>
<evidence type="ECO:0000256" key="2">
    <source>
        <dbReference type="ARBA" id="ARBA00022448"/>
    </source>
</evidence>
<accession>A0AAE3DAK4</accession>
<dbReference type="GO" id="GO:0055085">
    <property type="term" value="P:transmembrane transport"/>
    <property type="evidence" value="ECO:0007669"/>
    <property type="project" value="InterPro"/>
</dbReference>
<dbReference type="GO" id="GO:0005886">
    <property type="term" value="C:plasma membrane"/>
    <property type="evidence" value="ECO:0007669"/>
    <property type="project" value="UniProtKB-SubCell"/>
</dbReference>
<comment type="similarity">
    <text evidence="7">Belongs to the binding-protein-dependent transport system permease family.</text>
</comment>
<dbReference type="Pfam" id="PF00528">
    <property type="entry name" value="BPD_transp_1"/>
    <property type="match status" value="1"/>
</dbReference>
<evidence type="ECO:0000256" key="4">
    <source>
        <dbReference type="ARBA" id="ARBA00022692"/>
    </source>
</evidence>
<dbReference type="EMBL" id="JAJEPS010000002">
    <property type="protein sequence ID" value="MCC2125225.1"/>
    <property type="molecule type" value="Genomic_DNA"/>
</dbReference>
<feature type="transmembrane region" description="Helical" evidence="7">
    <location>
        <begin position="143"/>
        <end position="163"/>
    </location>
</feature>
<feature type="transmembrane region" description="Helical" evidence="7">
    <location>
        <begin position="111"/>
        <end position="131"/>
    </location>
</feature>
<organism evidence="9 10">
    <name type="scientific">Hominiventricola filiformis</name>
    <dbReference type="NCBI Taxonomy" id="2885352"/>
    <lineage>
        <taxon>Bacteria</taxon>
        <taxon>Bacillati</taxon>
        <taxon>Bacillota</taxon>
        <taxon>Clostridia</taxon>
        <taxon>Lachnospirales</taxon>
        <taxon>Lachnospiraceae</taxon>
        <taxon>Hominiventricola</taxon>
    </lineage>
</organism>
<evidence type="ECO:0000256" key="3">
    <source>
        <dbReference type="ARBA" id="ARBA00022475"/>
    </source>
</evidence>
<feature type="transmembrane region" description="Helical" evidence="7">
    <location>
        <begin position="55"/>
        <end position="72"/>
    </location>
</feature>
<reference evidence="9 10" key="1">
    <citation type="submission" date="2021-10" db="EMBL/GenBank/DDBJ databases">
        <title>Anaerobic single-cell dispensing facilitates the cultivation of human gut bacteria.</title>
        <authorList>
            <person name="Afrizal A."/>
        </authorList>
    </citation>
    <scope>NUCLEOTIDE SEQUENCE [LARGE SCALE GENOMIC DNA]</scope>
    <source>
        <strain evidence="9 10">CLA-AA-H276</strain>
    </source>
</reference>
<evidence type="ECO:0000256" key="5">
    <source>
        <dbReference type="ARBA" id="ARBA00022989"/>
    </source>
</evidence>
<evidence type="ECO:0000256" key="6">
    <source>
        <dbReference type="ARBA" id="ARBA00023136"/>
    </source>
</evidence>
<sequence length="296" mass="32406">MIRKIHGALPHLLFLVLVFLILQPSVEGTKSYTAFLIIVIAVEAALLANRKKKAAIDIGIIVFAALILWEYITAKVGVKDAMLYPAPENVFNIFVTDYEKILEGVGSSLRLMGLAFALALFFGVGLGLIVGLSDRLSSTVMPIVRVISPIPPIIYSPYAVALLPSFRAASIFVITMTIFWSIFMNMVLSVRQIDRKIMDSARTLNLNQSSMILHVLLPYSLPGIINSVSVSVSTSFLVLTAAEMIGATSGLGWYIKYNADFANFTKVIAGIFVIGVVVTVLNALISLVKRLLIRWR</sequence>
<dbReference type="SUPFAM" id="SSF161098">
    <property type="entry name" value="MetI-like"/>
    <property type="match status" value="1"/>
</dbReference>
<evidence type="ECO:0000256" key="1">
    <source>
        <dbReference type="ARBA" id="ARBA00004651"/>
    </source>
</evidence>
<dbReference type="CDD" id="cd06261">
    <property type="entry name" value="TM_PBP2"/>
    <property type="match status" value="1"/>
</dbReference>
<feature type="transmembrane region" description="Helical" evidence="7">
    <location>
        <begin position="7"/>
        <end position="26"/>
    </location>
</feature>
<dbReference type="Proteomes" id="UP001198220">
    <property type="component" value="Unassembled WGS sequence"/>
</dbReference>
<gene>
    <name evidence="9" type="ORF">LKD36_03415</name>
</gene>
<evidence type="ECO:0000259" key="8">
    <source>
        <dbReference type="PROSITE" id="PS50928"/>
    </source>
</evidence>
<protein>
    <submittedName>
        <fullName evidence="9">ABC transporter permease subunit</fullName>
    </submittedName>
</protein>
<feature type="transmembrane region" description="Helical" evidence="7">
    <location>
        <begin position="211"/>
        <end position="230"/>
    </location>
</feature>
<keyword evidence="2 7" id="KW-0813">Transport</keyword>
<evidence type="ECO:0000313" key="9">
    <source>
        <dbReference type="EMBL" id="MCC2125225.1"/>
    </source>
</evidence>
<dbReference type="PROSITE" id="PS50928">
    <property type="entry name" value="ABC_TM1"/>
    <property type="match status" value="1"/>
</dbReference>
<proteinExistence type="inferred from homology"/>
<keyword evidence="3" id="KW-1003">Cell membrane</keyword>
<dbReference type="PANTHER" id="PTHR30151:SF0">
    <property type="entry name" value="ABC TRANSPORTER PERMEASE PROTEIN MJ0413-RELATED"/>
    <property type="match status" value="1"/>
</dbReference>
<dbReference type="InterPro" id="IPR035906">
    <property type="entry name" value="MetI-like_sf"/>
</dbReference>
<dbReference type="Gene3D" id="1.10.3720.10">
    <property type="entry name" value="MetI-like"/>
    <property type="match status" value="1"/>
</dbReference>
<dbReference type="PANTHER" id="PTHR30151">
    <property type="entry name" value="ALKANE SULFONATE ABC TRANSPORTER-RELATED, MEMBRANE SUBUNIT"/>
    <property type="match status" value="1"/>
</dbReference>
<keyword evidence="4 7" id="KW-0812">Transmembrane</keyword>
<keyword evidence="6 7" id="KW-0472">Membrane</keyword>
<dbReference type="RefSeq" id="WP_308458687.1">
    <property type="nucleotide sequence ID" value="NZ_JAJEPS010000002.1"/>
</dbReference>
<feature type="transmembrane region" description="Helical" evidence="7">
    <location>
        <begin position="32"/>
        <end position="48"/>
    </location>
</feature>
<feature type="transmembrane region" description="Helical" evidence="7">
    <location>
        <begin position="267"/>
        <end position="288"/>
    </location>
</feature>
<comment type="subcellular location">
    <subcellularLocation>
        <location evidence="1 7">Cell membrane</location>
        <topology evidence="1 7">Multi-pass membrane protein</topology>
    </subcellularLocation>
</comment>
<keyword evidence="5 7" id="KW-1133">Transmembrane helix</keyword>
<name>A0AAE3DAK4_9FIRM</name>
<feature type="transmembrane region" description="Helical" evidence="7">
    <location>
        <begin position="169"/>
        <end position="190"/>
    </location>
</feature>